<dbReference type="InParanoid" id="A0A804PTB3"/>
<dbReference type="AlphaFoldDB" id="A0A804PTB3"/>
<reference evidence="3" key="1">
    <citation type="journal article" date="2009" name="Science">
        <title>The B73 maize genome: complexity, diversity, and dynamics.</title>
        <authorList>
            <person name="Schnable P.S."/>
            <person name="Ware D."/>
            <person name="Fulton R.S."/>
            <person name="Stein J.C."/>
            <person name="Wei F."/>
            <person name="Pasternak S."/>
            <person name="Liang C."/>
            <person name="Zhang J."/>
            <person name="Fulton L."/>
            <person name="Graves T.A."/>
            <person name="Minx P."/>
            <person name="Reily A.D."/>
            <person name="Courtney L."/>
            <person name="Kruchowski S.S."/>
            <person name="Tomlinson C."/>
            <person name="Strong C."/>
            <person name="Delehaunty K."/>
            <person name="Fronick C."/>
            <person name="Courtney B."/>
            <person name="Rock S.M."/>
            <person name="Belter E."/>
            <person name="Du F."/>
            <person name="Kim K."/>
            <person name="Abbott R.M."/>
            <person name="Cotton M."/>
            <person name="Levy A."/>
            <person name="Marchetto P."/>
            <person name="Ochoa K."/>
            <person name="Jackson S.M."/>
            <person name="Gillam B."/>
            <person name="Chen W."/>
            <person name="Yan L."/>
            <person name="Higginbotham J."/>
            <person name="Cardenas M."/>
            <person name="Waligorski J."/>
            <person name="Applebaum E."/>
            <person name="Phelps L."/>
            <person name="Falcone J."/>
            <person name="Kanchi K."/>
            <person name="Thane T."/>
            <person name="Scimone A."/>
            <person name="Thane N."/>
            <person name="Henke J."/>
            <person name="Wang T."/>
            <person name="Ruppert J."/>
            <person name="Shah N."/>
            <person name="Rotter K."/>
            <person name="Hodges J."/>
            <person name="Ingenthron E."/>
            <person name="Cordes M."/>
            <person name="Kohlberg S."/>
            <person name="Sgro J."/>
            <person name="Delgado B."/>
            <person name="Mead K."/>
            <person name="Chinwalla A."/>
            <person name="Leonard S."/>
            <person name="Crouse K."/>
            <person name="Collura K."/>
            <person name="Kudrna D."/>
            <person name="Currie J."/>
            <person name="He R."/>
            <person name="Angelova A."/>
            <person name="Rajasekar S."/>
            <person name="Mueller T."/>
            <person name="Lomeli R."/>
            <person name="Scara G."/>
            <person name="Ko A."/>
            <person name="Delaney K."/>
            <person name="Wissotski M."/>
            <person name="Lopez G."/>
            <person name="Campos D."/>
            <person name="Braidotti M."/>
            <person name="Ashley E."/>
            <person name="Golser W."/>
            <person name="Kim H."/>
            <person name="Lee S."/>
            <person name="Lin J."/>
            <person name="Dujmic Z."/>
            <person name="Kim W."/>
            <person name="Talag J."/>
            <person name="Zuccolo A."/>
            <person name="Fan C."/>
            <person name="Sebastian A."/>
            <person name="Kramer M."/>
            <person name="Spiegel L."/>
            <person name="Nascimento L."/>
            <person name="Zutavern T."/>
            <person name="Miller B."/>
            <person name="Ambroise C."/>
            <person name="Muller S."/>
            <person name="Spooner W."/>
            <person name="Narechania A."/>
            <person name="Ren L."/>
            <person name="Wei S."/>
            <person name="Kumari S."/>
            <person name="Faga B."/>
            <person name="Levy M.J."/>
            <person name="McMahan L."/>
            <person name="Van Buren P."/>
            <person name="Vaughn M.W."/>
            <person name="Ying K."/>
            <person name="Yeh C.-T."/>
            <person name="Emrich S.J."/>
            <person name="Jia Y."/>
            <person name="Kalyanaraman A."/>
            <person name="Hsia A.-P."/>
            <person name="Barbazuk W.B."/>
            <person name="Baucom R.S."/>
            <person name="Brutnell T.P."/>
            <person name="Carpita N.C."/>
            <person name="Chaparro C."/>
            <person name="Chia J.-M."/>
            <person name="Deragon J.-M."/>
            <person name="Estill J.C."/>
            <person name="Fu Y."/>
            <person name="Jeddeloh J.A."/>
            <person name="Han Y."/>
            <person name="Lee H."/>
            <person name="Li P."/>
            <person name="Lisch D.R."/>
            <person name="Liu S."/>
            <person name="Liu Z."/>
            <person name="Nagel D.H."/>
            <person name="McCann M.C."/>
            <person name="SanMiguel P."/>
            <person name="Myers A.M."/>
            <person name="Nettleton D."/>
            <person name="Nguyen J."/>
            <person name="Penning B.W."/>
            <person name="Ponnala L."/>
            <person name="Schneider K.L."/>
            <person name="Schwartz D.C."/>
            <person name="Sharma A."/>
            <person name="Soderlund C."/>
            <person name="Springer N.M."/>
            <person name="Sun Q."/>
            <person name="Wang H."/>
            <person name="Waterman M."/>
            <person name="Westerman R."/>
            <person name="Wolfgruber T.K."/>
            <person name="Yang L."/>
            <person name="Yu Y."/>
            <person name="Zhang L."/>
            <person name="Zhou S."/>
            <person name="Zhu Q."/>
            <person name="Bennetzen J.L."/>
            <person name="Dawe R.K."/>
            <person name="Jiang J."/>
            <person name="Jiang N."/>
            <person name="Presting G.G."/>
            <person name="Wessler S.R."/>
            <person name="Aluru S."/>
            <person name="Martienssen R.A."/>
            <person name="Clifton S.W."/>
            <person name="McCombie W.R."/>
            <person name="Wing R.A."/>
            <person name="Wilson R.K."/>
        </authorList>
    </citation>
    <scope>NUCLEOTIDE SEQUENCE [LARGE SCALE GENOMIC DNA]</scope>
    <source>
        <strain evidence="3">cv. B73</strain>
    </source>
</reference>
<reference evidence="2" key="3">
    <citation type="submission" date="2021-05" db="UniProtKB">
        <authorList>
            <consortium name="EnsemblPlants"/>
        </authorList>
    </citation>
    <scope>IDENTIFICATION</scope>
    <source>
        <strain evidence="2">cv. B73</strain>
    </source>
</reference>
<evidence type="ECO:0000256" key="1">
    <source>
        <dbReference type="SAM" id="MobiDB-lite"/>
    </source>
</evidence>
<accession>A0A804PTB3</accession>
<protein>
    <submittedName>
        <fullName evidence="2">Uncharacterized protein</fullName>
    </submittedName>
</protein>
<feature type="region of interest" description="Disordered" evidence="1">
    <location>
        <begin position="10"/>
        <end position="49"/>
    </location>
</feature>
<organism evidence="2 3">
    <name type="scientific">Zea mays</name>
    <name type="common">Maize</name>
    <dbReference type="NCBI Taxonomy" id="4577"/>
    <lineage>
        <taxon>Eukaryota</taxon>
        <taxon>Viridiplantae</taxon>
        <taxon>Streptophyta</taxon>
        <taxon>Embryophyta</taxon>
        <taxon>Tracheophyta</taxon>
        <taxon>Spermatophyta</taxon>
        <taxon>Magnoliopsida</taxon>
        <taxon>Liliopsida</taxon>
        <taxon>Poales</taxon>
        <taxon>Poaceae</taxon>
        <taxon>PACMAD clade</taxon>
        <taxon>Panicoideae</taxon>
        <taxon>Andropogonodae</taxon>
        <taxon>Andropogoneae</taxon>
        <taxon>Tripsacinae</taxon>
        <taxon>Zea</taxon>
    </lineage>
</organism>
<evidence type="ECO:0000313" key="3">
    <source>
        <dbReference type="Proteomes" id="UP000007305"/>
    </source>
</evidence>
<dbReference type="EnsemblPlants" id="Zm00001eb270480_T001">
    <property type="protein sequence ID" value="Zm00001eb270480_P001"/>
    <property type="gene ID" value="Zm00001eb270480"/>
</dbReference>
<dbReference type="Gramene" id="Zm00001eb270480_T001">
    <property type="protein sequence ID" value="Zm00001eb270480_P001"/>
    <property type="gene ID" value="Zm00001eb270480"/>
</dbReference>
<name>A0A804PTB3_MAIZE</name>
<reference evidence="2" key="2">
    <citation type="submission" date="2019-07" db="EMBL/GenBank/DDBJ databases">
        <authorList>
            <person name="Seetharam A."/>
            <person name="Woodhouse M."/>
            <person name="Cannon E."/>
        </authorList>
    </citation>
    <scope>NUCLEOTIDE SEQUENCE [LARGE SCALE GENOMIC DNA]</scope>
    <source>
        <strain evidence="2">cv. B73</strain>
    </source>
</reference>
<evidence type="ECO:0000313" key="2">
    <source>
        <dbReference type="EnsemblPlants" id="Zm00001eb270480_P001"/>
    </source>
</evidence>
<feature type="compositionally biased region" description="Basic residues" evidence="1">
    <location>
        <begin position="35"/>
        <end position="45"/>
    </location>
</feature>
<keyword evidence="3" id="KW-1185">Reference proteome</keyword>
<dbReference type="Proteomes" id="UP000007305">
    <property type="component" value="Chromosome 6"/>
</dbReference>
<feature type="compositionally biased region" description="Polar residues" evidence="1">
    <location>
        <begin position="14"/>
        <end position="33"/>
    </location>
</feature>
<proteinExistence type="predicted"/>
<sequence length="109" mass="11757">MRRVMHCRALGQKASATTALARPTQPSASSTMLHRSPHPWRRTCVTHHPPPRATGLEGLCDSTLVPPTQPPVVEVRLAISFSDDDASVIASMEEKNSAFMDLNSATPIG</sequence>